<comment type="caution">
    <text evidence="1">The sequence shown here is derived from an EMBL/GenBank/DDBJ whole genome shotgun (WGS) entry which is preliminary data.</text>
</comment>
<protein>
    <submittedName>
        <fullName evidence="1">Uncharacterized protein</fullName>
    </submittedName>
</protein>
<accession>A0ACC2W806</accession>
<organism evidence="1 2">
    <name type="scientific">Naganishia cerealis</name>
    <dbReference type="NCBI Taxonomy" id="610337"/>
    <lineage>
        <taxon>Eukaryota</taxon>
        <taxon>Fungi</taxon>
        <taxon>Dikarya</taxon>
        <taxon>Basidiomycota</taxon>
        <taxon>Agaricomycotina</taxon>
        <taxon>Tremellomycetes</taxon>
        <taxon>Filobasidiales</taxon>
        <taxon>Filobasidiaceae</taxon>
        <taxon>Naganishia</taxon>
    </lineage>
</organism>
<keyword evidence="2" id="KW-1185">Reference proteome</keyword>
<sequence length="311" mass="33817">MPLNPDPNADTEFNDALRAHGILPPKPPTPPSPSTFLPSQAELLHSALESSSAQRLTEMAEDALDSDDERMFESYRMKKLQEMKKADAAERSVAEGRGLRQIGRDEFVREVSEGSAKDIEALGEEGEGRGTGVVCFLYKDSVPSSNHLRQILNLLSPLHPLTRFLSIQGDQCIPNYPDKNIPTLLMYRNGDCLGQVVGLKGGLKTTAMDIERLLLGYKMIEKLNPQTPRVWKRHVRSTRSGMIGGEASSDDNDSLGESDEDAQFGTIMRGKKGDGRGLRQGGTGVGSGSGLGLSSTGGRRAQQDDDSDFDL</sequence>
<proteinExistence type="predicted"/>
<gene>
    <name evidence="1" type="ORF">QFC19_003054</name>
</gene>
<reference evidence="1" key="1">
    <citation type="submission" date="2023-04" db="EMBL/GenBank/DDBJ databases">
        <title>Draft Genome sequencing of Naganishia species isolated from polar environments using Oxford Nanopore Technology.</title>
        <authorList>
            <person name="Leo P."/>
            <person name="Venkateswaran K."/>
        </authorList>
    </citation>
    <scope>NUCLEOTIDE SEQUENCE</scope>
    <source>
        <strain evidence="1">MNA-CCFEE 5261</strain>
    </source>
</reference>
<dbReference type="Proteomes" id="UP001241377">
    <property type="component" value="Unassembled WGS sequence"/>
</dbReference>
<evidence type="ECO:0000313" key="1">
    <source>
        <dbReference type="EMBL" id="KAJ9106742.1"/>
    </source>
</evidence>
<dbReference type="EMBL" id="JASBWR010000028">
    <property type="protein sequence ID" value="KAJ9106742.1"/>
    <property type="molecule type" value="Genomic_DNA"/>
</dbReference>
<evidence type="ECO:0000313" key="2">
    <source>
        <dbReference type="Proteomes" id="UP001241377"/>
    </source>
</evidence>
<name>A0ACC2W806_9TREE</name>